<proteinExistence type="predicted"/>
<evidence type="ECO:0000313" key="1">
    <source>
        <dbReference type="EMBL" id="KRN30683.1"/>
    </source>
</evidence>
<evidence type="ECO:0000313" key="2">
    <source>
        <dbReference type="Proteomes" id="UP000051727"/>
    </source>
</evidence>
<reference evidence="1 2" key="1">
    <citation type="journal article" date="2015" name="Genome Announc.">
        <title>Expanding the biotechnology potential of lactobacilli through comparative genomics of 213 strains and associated genera.</title>
        <authorList>
            <person name="Sun Z."/>
            <person name="Harris H.M."/>
            <person name="McCann A."/>
            <person name="Guo C."/>
            <person name="Argimon S."/>
            <person name="Zhang W."/>
            <person name="Yang X."/>
            <person name="Jeffery I.B."/>
            <person name="Cooney J.C."/>
            <person name="Kagawa T.F."/>
            <person name="Liu W."/>
            <person name="Song Y."/>
            <person name="Salvetti E."/>
            <person name="Wrobel A."/>
            <person name="Rasinkangas P."/>
            <person name="Parkhill J."/>
            <person name="Rea M.C."/>
            <person name="O'Sullivan O."/>
            <person name="Ritari J."/>
            <person name="Douillard F.P."/>
            <person name="Paul Ross R."/>
            <person name="Yang R."/>
            <person name="Briner A.E."/>
            <person name="Felis G.E."/>
            <person name="de Vos W.M."/>
            <person name="Barrangou R."/>
            <person name="Klaenhammer T.R."/>
            <person name="Caufield P.W."/>
            <person name="Cui Y."/>
            <person name="Zhang H."/>
            <person name="O'Toole P.W."/>
        </authorList>
    </citation>
    <scope>NUCLEOTIDE SEQUENCE [LARGE SCALE GENOMIC DNA]</scope>
    <source>
        <strain evidence="1 2">ATCC 27304</strain>
    </source>
</reference>
<organism evidence="1 2">
    <name type="scientific">Liquorilactobacillus mali</name>
    <dbReference type="NCBI Taxonomy" id="1618"/>
    <lineage>
        <taxon>Bacteria</taxon>
        <taxon>Bacillati</taxon>
        <taxon>Bacillota</taxon>
        <taxon>Bacilli</taxon>
        <taxon>Lactobacillales</taxon>
        <taxon>Lactobacillaceae</taxon>
        <taxon>Liquorilactobacillus</taxon>
    </lineage>
</organism>
<dbReference type="AlphaFoldDB" id="A0A0R2FST8"/>
<dbReference type="PATRIC" id="fig|1618.3.peg.2088"/>
<name>A0A0R2FST8_9LACO</name>
<accession>A0A0R2FST8</accession>
<dbReference type="EMBL" id="JQAR01000006">
    <property type="protein sequence ID" value="KRN30683.1"/>
    <property type="molecule type" value="Genomic_DNA"/>
</dbReference>
<comment type="caution">
    <text evidence="1">The sequence shown here is derived from an EMBL/GenBank/DDBJ whole genome shotgun (WGS) entry which is preliminary data.</text>
</comment>
<dbReference type="Proteomes" id="UP000051727">
    <property type="component" value="Unassembled WGS sequence"/>
</dbReference>
<protein>
    <submittedName>
        <fullName evidence="1">Uncharacterized protein</fullName>
    </submittedName>
</protein>
<gene>
    <name evidence="1" type="ORF">IV36_GL002044</name>
</gene>
<sequence>MWYVLANDDVPQLLSRIAWAAVTDGSILYLIHPSIAPEMISLRKEETFEL</sequence>